<comment type="similarity">
    <text evidence="4">Belongs to the zinc-containing alcohol dehydrogenase family.</text>
</comment>
<dbReference type="InterPro" id="IPR013149">
    <property type="entry name" value="ADH-like_C"/>
</dbReference>
<organism evidence="8 9">
    <name type="scientific">Lysinibacillus macroides</name>
    <dbReference type="NCBI Taxonomy" id="33935"/>
    <lineage>
        <taxon>Bacteria</taxon>
        <taxon>Bacillati</taxon>
        <taxon>Bacillota</taxon>
        <taxon>Bacilli</taxon>
        <taxon>Bacillales</taxon>
        <taxon>Bacillaceae</taxon>
        <taxon>Lysinibacillus</taxon>
    </lineage>
</organism>
<dbReference type="STRING" id="33935.ADM90_06285"/>
<dbReference type="RefSeq" id="WP_053994163.1">
    <property type="nucleotide sequence ID" value="NZ_CP065643.1"/>
</dbReference>
<protein>
    <submittedName>
        <fullName evidence="8">Galactitol-1-phosphate 5-dehydrogenase</fullName>
    </submittedName>
</protein>
<keyword evidence="3" id="KW-0560">Oxidoreductase</keyword>
<sequence>MKALVLESKATFALRDIEKPIISNKQVLVKVAFVGICGSDLARFFEGKVHNYPTILGHEFSGVVEQVGSEVTAVQNGDRVAVAPLVPCDQCENCQQGKPALCEHYSFIGSRQQGAMAEYVAVDERNILVLPAEVSNEEAALIEPLTVAIHGIERIQFHAGAAVVVFGAGTIGIMTLLALKARGAGEITVIDINEDKLKIAKELGATYTVNSLQVDLNDYFTTHPKPKVVIETAGVAQTQVQSIEIVDKLGKVVYIGTAVREVTFPPQVFERILRGEIEITGSWMSYSAPFPGFEWQAAIQYLKEGVVDVRPLINEHYRLEDQEIPFIKMRDPKNHAIKYLYKIGE</sequence>
<dbReference type="PATRIC" id="fig|33935.3.peg.684"/>
<dbReference type="SUPFAM" id="SSF50129">
    <property type="entry name" value="GroES-like"/>
    <property type="match status" value="1"/>
</dbReference>
<accession>A0A0N0CWB7</accession>
<dbReference type="PROSITE" id="PS00059">
    <property type="entry name" value="ADH_ZINC"/>
    <property type="match status" value="1"/>
</dbReference>
<dbReference type="InterPro" id="IPR011032">
    <property type="entry name" value="GroES-like_sf"/>
</dbReference>
<keyword evidence="9" id="KW-1185">Reference proteome</keyword>
<dbReference type="CDD" id="cd08236">
    <property type="entry name" value="sugar_DH"/>
    <property type="match status" value="1"/>
</dbReference>
<evidence type="ECO:0000313" key="9">
    <source>
        <dbReference type="Proteomes" id="UP000037977"/>
    </source>
</evidence>
<keyword evidence="5" id="KW-0812">Transmembrane</keyword>
<evidence type="ECO:0000256" key="3">
    <source>
        <dbReference type="ARBA" id="ARBA00023002"/>
    </source>
</evidence>
<dbReference type="InterPro" id="IPR036291">
    <property type="entry name" value="NAD(P)-bd_dom_sf"/>
</dbReference>
<dbReference type="Proteomes" id="UP000037977">
    <property type="component" value="Unassembled WGS sequence"/>
</dbReference>
<dbReference type="PANTHER" id="PTHR43401">
    <property type="entry name" value="L-THREONINE 3-DEHYDROGENASE"/>
    <property type="match status" value="1"/>
</dbReference>
<dbReference type="OrthoDB" id="9770238at2"/>
<dbReference type="SUPFAM" id="SSF51735">
    <property type="entry name" value="NAD(P)-binding Rossmann-fold domains"/>
    <property type="match status" value="1"/>
</dbReference>
<name>A0A0N0CWB7_9BACI</name>
<dbReference type="Gene3D" id="3.40.50.720">
    <property type="entry name" value="NAD(P)-binding Rossmann-like Domain"/>
    <property type="match status" value="1"/>
</dbReference>
<keyword evidence="2 4" id="KW-0862">Zinc</keyword>
<proteinExistence type="inferred from homology"/>
<evidence type="ECO:0000313" key="8">
    <source>
        <dbReference type="EMBL" id="KOY82925.1"/>
    </source>
</evidence>
<dbReference type="InterPro" id="IPR050129">
    <property type="entry name" value="Zn_alcohol_dh"/>
</dbReference>
<keyword evidence="1 4" id="KW-0479">Metal-binding</keyword>
<comment type="caution">
    <text evidence="8">The sequence shown here is derived from an EMBL/GenBank/DDBJ whole genome shotgun (WGS) entry which is preliminary data.</text>
</comment>
<feature type="domain" description="Alcohol dehydrogenase-like C-terminal" evidence="6">
    <location>
        <begin position="171"/>
        <end position="291"/>
    </location>
</feature>
<dbReference type="AlphaFoldDB" id="A0A0N0CWB7"/>
<evidence type="ECO:0000256" key="5">
    <source>
        <dbReference type="SAM" id="Phobius"/>
    </source>
</evidence>
<keyword evidence="5" id="KW-0472">Membrane</keyword>
<evidence type="ECO:0000256" key="1">
    <source>
        <dbReference type="ARBA" id="ARBA00022723"/>
    </source>
</evidence>
<dbReference type="InterPro" id="IPR013154">
    <property type="entry name" value="ADH-like_N"/>
</dbReference>
<dbReference type="Pfam" id="PF00107">
    <property type="entry name" value="ADH_zinc_N"/>
    <property type="match status" value="1"/>
</dbReference>
<dbReference type="Pfam" id="PF08240">
    <property type="entry name" value="ADH_N"/>
    <property type="match status" value="1"/>
</dbReference>
<gene>
    <name evidence="8" type="ORF">ADM90_06285</name>
</gene>
<reference evidence="8 9" key="1">
    <citation type="submission" date="2015-07" db="EMBL/GenBank/DDBJ databases">
        <title>Genome sequencing project for genomic taxonomy and phylogenomics of Bacillus-like bacteria.</title>
        <authorList>
            <person name="Liu B."/>
            <person name="Wang J."/>
            <person name="Zhu Y."/>
            <person name="Liu G."/>
            <person name="Chen Q."/>
            <person name="Chen Z."/>
            <person name="Che J."/>
            <person name="Ge C."/>
            <person name="Shi H."/>
            <person name="Pan Z."/>
            <person name="Liu X."/>
        </authorList>
    </citation>
    <scope>NUCLEOTIDE SEQUENCE [LARGE SCALE GENOMIC DNA]</scope>
    <source>
        <strain evidence="8 9">DSM 54</strain>
    </source>
</reference>
<dbReference type="InterPro" id="IPR002328">
    <property type="entry name" value="ADH_Zn_CS"/>
</dbReference>
<keyword evidence="5" id="KW-1133">Transmembrane helix</keyword>
<dbReference type="Gene3D" id="3.90.180.10">
    <property type="entry name" value="Medium-chain alcohol dehydrogenases, catalytic domain"/>
    <property type="match status" value="1"/>
</dbReference>
<dbReference type="GO" id="GO:0016491">
    <property type="term" value="F:oxidoreductase activity"/>
    <property type="evidence" value="ECO:0007669"/>
    <property type="project" value="UniProtKB-KW"/>
</dbReference>
<evidence type="ECO:0000259" key="7">
    <source>
        <dbReference type="Pfam" id="PF08240"/>
    </source>
</evidence>
<dbReference type="PANTHER" id="PTHR43401:SF2">
    <property type="entry name" value="L-THREONINE 3-DEHYDROGENASE"/>
    <property type="match status" value="1"/>
</dbReference>
<evidence type="ECO:0000256" key="4">
    <source>
        <dbReference type="RuleBase" id="RU361277"/>
    </source>
</evidence>
<evidence type="ECO:0000256" key="2">
    <source>
        <dbReference type="ARBA" id="ARBA00022833"/>
    </source>
</evidence>
<dbReference type="EMBL" id="LGCI01000005">
    <property type="protein sequence ID" value="KOY82925.1"/>
    <property type="molecule type" value="Genomic_DNA"/>
</dbReference>
<dbReference type="GO" id="GO:0008270">
    <property type="term" value="F:zinc ion binding"/>
    <property type="evidence" value="ECO:0007669"/>
    <property type="project" value="InterPro"/>
</dbReference>
<evidence type="ECO:0000259" key="6">
    <source>
        <dbReference type="Pfam" id="PF00107"/>
    </source>
</evidence>
<feature type="domain" description="Alcohol dehydrogenase-like N-terminal" evidence="7">
    <location>
        <begin position="24"/>
        <end position="131"/>
    </location>
</feature>
<comment type="cofactor">
    <cofactor evidence="4">
        <name>Zn(2+)</name>
        <dbReference type="ChEBI" id="CHEBI:29105"/>
    </cofactor>
</comment>
<feature type="transmembrane region" description="Helical" evidence="5">
    <location>
        <begin position="157"/>
        <end position="179"/>
    </location>
</feature>